<keyword evidence="6 7" id="KW-0539">Nucleus</keyword>
<evidence type="ECO:0000256" key="4">
    <source>
        <dbReference type="ARBA" id="ARBA00023172"/>
    </source>
</evidence>
<evidence type="ECO:0000256" key="3">
    <source>
        <dbReference type="ARBA" id="ARBA00022763"/>
    </source>
</evidence>
<feature type="compositionally biased region" description="Basic residues" evidence="8">
    <location>
        <begin position="263"/>
        <end position="274"/>
    </location>
</feature>
<feature type="compositionally biased region" description="Basic and acidic residues" evidence="8">
    <location>
        <begin position="98"/>
        <end position="107"/>
    </location>
</feature>
<evidence type="ECO:0000259" key="10">
    <source>
        <dbReference type="Pfam" id="PF15412"/>
    </source>
</evidence>
<evidence type="ECO:0000256" key="7">
    <source>
        <dbReference type="RuleBase" id="RU365071"/>
    </source>
</evidence>
<reference evidence="11" key="1">
    <citation type="journal article" date="2020" name="Stud. Mycol.">
        <title>101 Dothideomycetes genomes: a test case for predicting lifestyles and emergence of pathogens.</title>
        <authorList>
            <person name="Haridas S."/>
            <person name="Albert R."/>
            <person name="Binder M."/>
            <person name="Bloem J."/>
            <person name="Labutti K."/>
            <person name="Salamov A."/>
            <person name="Andreopoulos B."/>
            <person name="Baker S."/>
            <person name="Barry K."/>
            <person name="Bills G."/>
            <person name="Bluhm B."/>
            <person name="Cannon C."/>
            <person name="Castanera R."/>
            <person name="Culley D."/>
            <person name="Daum C."/>
            <person name="Ezra D."/>
            <person name="Gonzalez J."/>
            <person name="Henrissat B."/>
            <person name="Kuo A."/>
            <person name="Liang C."/>
            <person name="Lipzen A."/>
            <person name="Lutzoni F."/>
            <person name="Magnuson J."/>
            <person name="Mondo S."/>
            <person name="Nolan M."/>
            <person name="Ohm R."/>
            <person name="Pangilinan J."/>
            <person name="Park H.-J."/>
            <person name="Ramirez L."/>
            <person name="Alfaro M."/>
            <person name="Sun H."/>
            <person name="Tritt A."/>
            <person name="Yoshinaga Y."/>
            <person name="Zwiers L.-H."/>
            <person name="Turgeon B."/>
            <person name="Goodwin S."/>
            <person name="Spatafora J."/>
            <person name="Crous P."/>
            <person name="Grigoriev I."/>
        </authorList>
    </citation>
    <scope>NUCLEOTIDE SEQUENCE</scope>
    <source>
        <strain evidence="11">CBS 113389</strain>
    </source>
</reference>
<dbReference type="InterPro" id="IPR014854">
    <property type="entry name" value="Nse4_C"/>
</dbReference>
<dbReference type="OrthoDB" id="361242at2759"/>
<dbReference type="Proteomes" id="UP000799767">
    <property type="component" value="Unassembled WGS sequence"/>
</dbReference>
<dbReference type="GeneID" id="54474880"/>
<keyword evidence="4 7" id="KW-0233">DNA recombination</keyword>
<comment type="subcellular location">
    <subcellularLocation>
        <location evidence="1 7">Nucleus</location>
    </subcellularLocation>
</comment>
<dbReference type="PANTHER" id="PTHR16140">
    <property type="entry name" value="NON-STRUCTURAL MAINTENANCE OF CHROMOSOMES ELEMENT 4"/>
    <property type="match status" value="1"/>
</dbReference>
<dbReference type="RefSeq" id="XP_033588153.1">
    <property type="nucleotide sequence ID" value="XM_033733878.1"/>
</dbReference>
<evidence type="ECO:0000259" key="9">
    <source>
        <dbReference type="Pfam" id="PF08743"/>
    </source>
</evidence>
<comment type="function">
    <text evidence="7">Component of the SMC5-SMC6 complex, that promotes sister chromatid alignment after DNA damage and facilitates double-stranded DNA breaks (DSBs) repair via homologous recombination between sister chromatids.</text>
</comment>
<dbReference type="GO" id="GO:0006310">
    <property type="term" value="P:DNA recombination"/>
    <property type="evidence" value="ECO:0007669"/>
    <property type="project" value="UniProtKB-UniRule"/>
</dbReference>
<evidence type="ECO:0000313" key="11">
    <source>
        <dbReference type="EMBL" id="KAF2481583.1"/>
    </source>
</evidence>
<protein>
    <recommendedName>
        <fullName evidence="7">Non-structural maintenance of chromosomes element 4</fullName>
    </recommendedName>
</protein>
<dbReference type="GO" id="GO:0030915">
    <property type="term" value="C:Smc5-Smc6 complex"/>
    <property type="evidence" value="ECO:0007669"/>
    <property type="project" value="UniProtKB-UniRule"/>
</dbReference>
<dbReference type="InterPro" id="IPR029225">
    <property type="entry name" value="Nse4_Nse3-bd"/>
</dbReference>
<dbReference type="EMBL" id="MU001637">
    <property type="protein sequence ID" value="KAF2481583.1"/>
    <property type="molecule type" value="Genomic_DNA"/>
</dbReference>
<keyword evidence="3 7" id="KW-0227">DNA damage</keyword>
<evidence type="ECO:0000256" key="1">
    <source>
        <dbReference type="ARBA" id="ARBA00004123"/>
    </source>
</evidence>
<evidence type="ECO:0000313" key="12">
    <source>
        <dbReference type="Proteomes" id="UP000799767"/>
    </source>
</evidence>
<feature type="region of interest" description="Disordered" evidence="8">
    <location>
        <begin position="1"/>
        <end position="107"/>
    </location>
</feature>
<accession>A0A6A6PQ62</accession>
<evidence type="ECO:0000256" key="5">
    <source>
        <dbReference type="ARBA" id="ARBA00023204"/>
    </source>
</evidence>
<name>A0A6A6PQ62_9PEZI</name>
<feature type="region of interest" description="Disordered" evidence="8">
    <location>
        <begin position="263"/>
        <end position="296"/>
    </location>
</feature>
<feature type="compositionally biased region" description="Basic and acidic residues" evidence="8">
    <location>
        <begin position="275"/>
        <end position="296"/>
    </location>
</feature>
<feature type="compositionally biased region" description="Basic and acidic residues" evidence="8">
    <location>
        <begin position="28"/>
        <end position="46"/>
    </location>
</feature>
<comment type="similarity">
    <text evidence="2 7">Belongs to the NSE4 family.</text>
</comment>
<evidence type="ECO:0000256" key="6">
    <source>
        <dbReference type="ARBA" id="ARBA00023242"/>
    </source>
</evidence>
<keyword evidence="12" id="KW-1185">Reference proteome</keyword>
<dbReference type="AlphaFoldDB" id="A0A6A6PQ62"/>
<feature type="region of interest" description="Disordered" evidence="8">
    <location>
        <begin position="196"/>
        <end position="229"/>
    </location>
</feature>
<keyword evidence="5 7" id="KW-0234">DNA repair</keyword>
<proteinExistence type="inferred from homology"/>
<comment type="subunit">
    <text evidence="7">Component of the SMC5-SMC6 complex.</text>
</comment>
<feature type="domain" description="Non-structural maintenance of chromosome element 4 C-terminal" evidence="9">
    <location>
        <begin position="356"/>
        <end position="442"/>
    </location>
</feature>
<evidence type="ECO:0000256" key="8">
    <source>
        <dbReference type="SAM" id="MobiDB-lite"/>
    </source>
</evidence>
<dbReference type="InterPro" id="IPR027786">
    <property type="entry name" value="Nse4/EID"/>
</dbReference>
<dbReference type="GO" id="GO:0006281">
    <property type="term" value="P:DNA repair"/>
    <property type="evidence" value="ECO:0007669"/>
    <property type="project" value="UniProtKB-UniRule"/>
</dbReference>
<sequence>MARLNARPSSRYESETPGRTATSDQENQDPRPRMENGKGRASDRPASRASLPTPSSYDSESDTTRGQKRKRGGEQTREDESDEEEARFNRYFDPNQDPEERREVKRKSRALEREFHETRDGLLRESGTGLRRTVRLADEIYRGVKQTNDATLDSRLLVNVSDLAYKKTAQLVLGDSSTGVDVDEFLSKCITYMRNGGPIDREQDEEAAANPRRRRNREREDSDDEGNDNEPLDWAFLGLHACFPYNSRPCVPSFLLGPLSVEKKHRSQTQRRARQAKDGAQREARPEALSREDLSRSDENTLTAVCKRINSHLIKHVQRAETALGQAGFTSIEELETQRGKDMLKKYRVSDTGGPSLFDYVLNPRSFGQTVENLFYVSFLIKEGTFGIQHDSQGLPTVVPSEPSTLEQQRANKTSKHQAVFSIDYSTWQELIEAFDVRESLIEHRREEDDAAVGQRGWYV</sequence>
<organism evidence="11 12">
    <name type="scientific">Neohortaea acidophila</name>
    <dbReference type="NCBI Taxonomy" id="245834"/>
    <lineage>
        <taxon>Eukaryota</taxon>
        <taxon>Fungi</taxon>
        <taxon>Dikarya</taxon>
        <taxon>Ascomycota</taxon>
        <taxon>Pezizomycotina</taxon>
        <taxon>Dothideomycetes</taxon>
        <taxon>Dothideomycetidae</taxon>
        <taxon>Mycosphaerellales</taxon>
        <taxon>Teratosphaeriaceae</taxon>
        <taxon>Neohortaea</taxon>
    </lineage>
</organism>
<dbReference type="Pfam" id="PF08743">
    <property type="entry name" value="Nse4_C"/>
    <property type="match status" value="1"/>
</dbReference>
<feature type="domain" description="Nse4/EID protein Nse3/MAGE-binding" evidence="10">
    <location>
        <begin position="153"/>
        <end position="206"/>
    </location>
</feature>
<dbReference type="PANTHER" id="PTHR16140:SF0">
    <property type="entry name" value="NON-STRUCTURAL MAINTENANCE OF CHROMOSOMES ELEMENT 4"/>
    <property type="match status" value="1"/>
</dbReference>
<dbReference type="Pfam" id="PF15412">
    <property type="entry name" value="Nse4-Nse3_bdg"/>
    <property type="match status" value="1"/>
</dbReference>
<dbReference type="GO" id="GO:0005634">
    <property type="term" value="C:nucleus"/>
    <property type="evidence" value="ECO:0007669"/>
    <property type="project" value="UniProtKB-SubCell"/>
</dbReference>
<evidence type="ECO:0000256" key="2">
    <source>
        <dbReference type="ARBA" id="ARBA00008997"/>
    </source>
</evidence>
<gene>
    <name evidence="11" type="ORF">BDY17DRAFT_299281</name>
</gene>